<accession>A0AAE0RC50</accession>
<protein>
    <recommendedName>
        <fullName evidence="3">DUF4939 domain-containing protein</fullName>
    </recommendedName>
</protein>
<gene>
    <name evidence="1" type="ORF">QTP70_013315</name>
</gene>
<organism evidence="1 2">
    <name type="scientific">Hemibagrus guttatus</name>
    <dbReference type="NCBI Taxonomy" id="175788"/>
    <lineage>
        <taxon>Eukaryota</taxon>
        <taxon>Metazoa</taxon>
        <taxon>Chordata</taxon>
        <taxon>Craniata</taxon>
        <taxon>Vertebrata</taxon>
        <taxon>Euteleostomi</taxon>
        <taxon>Actinopterygii</taxon>
        <taxon>Neopterygii</taxon>
        <taxon>Teleostei</taxon>
        <taxon>Ostariophysi</taxon>
        <taxon>Siluriformes</taxon>
        <taxon>Bagridae</taxon>
        <taxon>Hemibagrus</taxon>
    </lineage>
</organism>
<reference evidence="1" key="1">
    <citation type="submission" date="2023-06" db="EMBL/GenBank/DDBJ databases">
        <title>Male Hemibagrus guttatus genome.</title>
        <authorList>
            <person name="Bian C."/>
        </authorList>
    </citation>
    <scope>NUCLEOTIDE SEQUENCE</scope>
    <source>
        <strain evidence="1">Male_cb2023</strain>
        <tissue evidence="1">Muscle</tissue>
    </source>
</reference>
<keyword evidence="2" id="KW-1185">Reference proteome</keyword>
<comment type="caution">
    <text evidence="1">The sequence shown here is derived from an EMBL/GenBank/DDBJ whole genome shotgun (WGS) entry which is preliminary data.</text>
</comment>
<evidence type="ECO:0000313" key="2">
    <source>
        <dbReference type="Proteomes" id="UP001274896"/>
    </source>
</evidence>
<proteinExistence type="predicted"/>
<dbReference type="Proteomes" id="UP001274896">
    <property type="component" value="Unassembled WGS sequence"/>
</dbReference>
<name>A0AAE0RC50_9TELE</name>
<evidence type="ECO:0000313" key="1">
    <source>
        <dbReference type="EMBL" id="KAK3548473.1"/>
    </source>
</evidence>
<evidence type="ECO:0008006" key="3">
    <source>
        <dbReference type="Google" id="ProtNLM"/>
    </source>
</evidence>
<dbReference type="EMBL" id="JAUCMX010000004">
    <property type="protein sequence ID" value="KAK3548473.1"/>
    <property type="molecule type" value="Genomic_DNA"/>
</dbReference>
<dbReference type="AlphaFoldDB" id="A0AAE0RC50"/>
<sequence>MSAETTERPLLSPAHGSGCYRLRQTTATEYFAPYGSSGATRDYRAARSADPLLRLLNSAARAPPHPRPHGIRQQRACEVFFRHQPVVYRDEGTRCAFLLSLLTGKALDWASAMWDVDPQIHTSFTYFARMIREVFEYPAGVRTLSLPFALGTCDSGAAEGGEVLY</sequence>